<accession>A0A1M5XPK2</accession>
<protein>
    <submittedName>
        <fullName evidence="2">Uncharacterized protein</fullName>
    </submittedName>
</protein>
<name>A0A1M5XPK2_9CLOT</name>
<keyword evidence="1" id="KW-0812">Transmembrane</keyword>
<evidence type="ECO:0000313" key="3">
    <source>
        <dbReference type="Proteomes" id="UP000184241"/>
    </source>
</evidence>
<feature type="transmembrane region" description="Helical" evidence="1">
    <location>
        <begin position="6"/>
        <end position="23"/>
    </location>
</feature>
<proteinExistence type="predicted"/>
<evidence type="ECO:0000256" key="1">
    <source>
        <dbReference type="SAM" id="Phobius"/>
    </source>
</evidence>
<reference evidence="2 3" key="1">
    <citation type="submission" date="2016-11" db="EMBL/GenBank/DDBJ databases">
        <authorList>
            <person name="Jaros S."/>
            <person name="Januszkiewicz K."/>
            <person name="Wedrychowicz H."/>
        </authorList>
    </citation>
    <scope>NUCLEOTIDE SEQUENCE [LARGE SCALE GENOMIC DNA]</scope>
    <source>
        <strain evidence="2 3">DSM 6191</strain>
    </source>
</reference>
<dbReference type="EMBL" id="FQXU01000005">
    <property type="protein sequence ID" value="SHI01740.1"/>
    <property type="molecule type" value="Genomic_DNA"/>
</dbReference>
<dbReference type="Proteomes" id="UP000184241">
    <property type="component" value="Unassembled WGS sequence"/>
</dbReference>
<sequence>MKRKHFIFLSTIISIIVISILVYKSMNTVNVVNIPANTLDKIFSENIKAELNKREDLRAIFIDEIDYTREIIVCEEKGNKVYIHAWLNCSGYSSDDPTLTKSKYPAIITLEKDKNDYIFSKLELSTLDEGSEAMKIFPYRIRNNYIKDKIM</sequence>
<dbReference type="AlphaFoldDB" id="A0A1M5XPK2"/>
<keyword evidence="1" id="KW-0472">Membrane</keyword>
<evidence type="ECO:0000313" key="2">
    <source>
        <dbReference type="EMBL" id="SHI01740.1"/>
    </source>
</evidence>
<gene>
    <name evidence="2" type="ORF">SAMN02745941_01555</name>
</gene>
<dbReference type="RefSeq" id="WP_073018380.1">
    <property type="nucleotide sequence ID" value="NZ_FQXU01000005.1"/>
</dbReference>
<keyword evidence="1" id="KW-1133">Transmembrane helix</keyword>
<organism evidence="2 3">
    <name type="scientific">Clostridium intestinale DSM 6191</name>
    <dbReference type="NCBI Taxonomy" id="1121320"/>
    <lineage>
        <taxon>Bacteria</taxon>
        <taxon>Bacillati</taxon>
        <taxon>Bacillota</taxon>
        <taxon>Clostridia</taxon>
        <taxon>Eubacteriales</taxon>
        <taxon>Clostridiaceae</taxon>
        <taxon>Clostridium</taxon>
    </lineage>
</organism>